<dbReference type="PROSITE" id="PS00301">
    <property type="entry name" value="G_TR_1"/>
    <property type="match status" value="1"/>
</dbReference>
<dbReference type="InterPro" id="IPR035654">
    <property type="entry name" value="LepA_IV"/>
</dbReference>
<dbReference type="Gene3D" id="3.40.50.300">
    <property type="entry name" value="P-loop containing nucleotide triphosphate hydrolases"/>
    <property type="match status" value="1"/>
</dbReference>
<sequence length="602" mass="67272">MSTKRENIRNFSIIAHIDHGKSTLADRILEKTSAVALRDMESQLLDNMEIERERGITIKARAVKLNYQAKDGQTYEFNLIDTPGHVDFNYEVSRSLAACEGAVLVVDASQGIEAQTLANTYLAIDHDLEILPVINKIDLPSADPDRVCHEVEDIIGIPALDAPRISAKNGINIEEVLERIVTDIPAPTGDETKPLQALIFDSYYDSYRGVIVYVRIKEGTVKPGQTIRMMATGAEFTVVEVGYMGAVNLVPTEGLVAGEVGYIAASIKSIRDTKVGDTVTTVDNPATEPLPGYRQVNSMVFSGIYPVDGAKYEDLREALEKLQLNDASLTFEPETSIALGFGFRCGFLGLLHMEIIQERIEREYNLDIITTAPSVIYRITLTNGEVQYIDNPTNYPDPGIISLAEEPMVKASILTPTDFVGNVMELCQDRRGVFKDMKYLEETRAELHYELPLNEIVYDFFDALKSRTRGYASFDYEMMGYAPSQLVKLDILLNGDIVDALSFIVHKDKAYPRARRIAEKLKEQIPRQLFEVPIQAAVGGKIIARETVKAMRKDVLAKCYGGDITRKRKLLEKQKEGKKRMRQLGSVEVPQEAFMAVLKLDE</sequence>
<dbReference type="HAMAP" id="MF_00071">
    <property type="entry name" value="LepA"/>
    <property type="match status" value="1"/>
</dbReference>
<dbReference type="NCBIfam" id="TIGR01393">
    <property type="entry name" value="lepA"/>
    <property type="match status" value="1"/>
</dbReference>
<dbReference type="SMART" id="SM00838">
    <property type="entry name" value="EFG_C"/>
    <property type="match status" value="1"/>
</dbReference>
<protein>
    <recommendedName>
        <fullName evidence="7">Elongation factor 4</fullName>
        <shortName evidence="7">EF-4</shortName>
        <ecNumber evidence="7">3.6.5.n1</ecNumber>
    </recommendedName>
    <alternativeName>
        <fullName evidence="7">Ribosomal back-translocase LepA</fullName>
    </alternativeName>
</protein>
<dbReference type="InterPro" id="IPR000640">
    <property type="entry name" value="EFG_V-like"/>
</dbReference>
<dbReference type="Pfam" id="PF00009">
    <property type="entry name" value="GTP_EFTU"/>
    <property type="match status" value="1"/>
</dbReference>
<evidence type="ECO:0000256" key="1">
    <source>
        <dbReference type="ARBA" id="ARBA00005454"/>
    </source>
</evidence>
<dbReference type="CDD" id="cd03699">
    <property type="entry name" value="EF4_II"/>
    <property type="match status" value="1"/>
</dbReference>
<dbReference type="EMBL" id="JACOQK010000001">
    <property type="protein sequence ID" value="MBC5788147.1"/>
    <property type="molecule type" value="Genomic_DNA"/>
</dbReference>
<dbReference type="InterPro" id="IPR004161">
    <property type="entry name" value="EFTu-like_2"/>
</dbReference>
<gene>
    <name evidence="7 9" type="primary">lepA</name>
    <name evidence="9" type="ORF">H8Z77_08975</name>
</gene>
<dbReference type="InterPro" id="IPR013842">
    <property type="entry name" value="LepA_CTD"/>
</dbReference>
<accession>A0ABR7ISN0</accession>
<evidence type="ECO:0000256" key="4">
    <source>
        <dbReference type="ARBA" id="ARBA00022917"/>
    </source>
</evidence>
<comment type="catalytic activity">
    <reaction evidence="7">
        <text>GTP + H2O = GDP + phosphate + H(+)</text>
        <dbReference type="Rhea" id="RHEA:19669"/>
        <dbReference type="ChEBI" id="CHEBI:15377"/>
        <dbReference type="ChEBI" id="CHEBI:15378"/>
        <dbReference type="ChEBI" id="CHEBI:37565"/>
        <dbReference type="ChEBI" id="CHEBI:43474"/>
        <dbReference type="ChEBI" id="CHEBI:58189"/>
        <dbReference type="EC" id="3.6.5.n1"/>
    </reaction>
</comment>
<keyword evidence="6 7" id="KW-0472">Membrane</keyword>
<dbReference type="RefSeq" id="WP_069987556.1">
    <property type="nucleotide sequence ID" value="NZ_JACOQK010000001.1"/>
</dbReference>
<evidence type="ECO:0000256" key="2">
    <source>
        <dbReference type="ARBA" id="ARBA00022741"/>
    </source>
</evidence>
<dbReference type="InterPro" id="IPR006297">
    <property type="entry name" value="EF-4"/>
</dbReference>
<organism evidence="9 10">
    <name type="scientific">Clostridium facile</name>
    <dbReference type="NCBI Taxonomy" id="2763035"/>
    <lineage>
        <taxon>Bacteria</taxon>
        <taxon>Bacillati</taxon>
        <taxon>Bacillota</taxon>
        <taxon>Clostridia</taxon>
        <taxon>Eubacteriales</taxon>
        <taxon>Clostridiaceae</taxon>
        <taxon>Clostridium</taxon>
    </lineage>
</organism>
<dbReference type="PANTHER" id="PTHR43512:SF4">
    <property type="entry name" value="TRANSLATION FACTOR GUF1 HOMOLOG, CHLOROPLASTIC"/>
    <property type="match status" value="1"/>
</dbReference>
<dbReference type="SUPFAM" id="SSF54980">
    <property type="entry name" value="EF-G C-terminal domain-like"/>
    <property type="match status" value="2"/>
</dbReference>
<dbReference type="CDD" id="cd03709">
    <property type="entry name" value="lepA_C"/>
    <property type="match status" value="1"/>
</dbReference>
<dbReference type="InterPro" id="IPR009000">
    <property type="entry name" value="Transl_B-barrel_sf"/>
</dbReference>
<keyword evidence="5 7" id="KW-0342">GTP-binding</keyword>
<evidence type="ECO:0000313" key="9">
    <source>
        <dbReference type="EMBL" id="MBC5788147.1"/>
    </source>
</evidence>
<evidence type="ECO:0000313" key="10">
    <source>
        <dbReference type="Proteomes" id="UP000649151"/>
    </source>
</evidence>
<evidence type="ECO:0000256" key="3">
    <source>
        <dbReference type="ARBA" id="ARBA00022801"/>
    </source>
</evidence>
<dbReference type="CDD" id="cd16260">
    <property type="entry name" value="EF4_III"/>
    <property type="match status" value="1"/>
</dbReference>
<reference evidence="9 10" key="1">
    <citation type="submission" date="2020-08" db="EMBL/GenBank/DDBJ databases">
        <title>Genome public.</title>
        <authorList>
            <person name="Liu C."/>
            <person name="Sun Q."/>
        </authorList>
    </citation>
    <scope>NUCLEOTIDE SEQUENCE [LARGE SCALE GENOMIC DNA]</scope>
    <source>
        <strain evidence="9 10">NSJ-27</strain>
    </source>
</reference>
<dbReference type="Gene3D" id="3.30.70.870">
    <property type="entry name" value="Elongation Factor G (Translational Gtpase), domain 3"/>
    <property type="match status" value="1"/>
</dbReference>
<dbReference type="SUPFAM" id="SSF50447">
    <property type="entry name" value="Translation proteins"/>
    <property type="match status" value="1"/>
</dbReference>
<dbReference type="Pfam" id="PF06421">
    <property type="entry name" value="LepA_C"/>
    <property type="match status" value="1"/>
</dbReference>
<keyword evidence="7" id="KW-1003">Cell membrane</keyword>
<dbReference type="InterPro" id="IPR000795">
    <property type="entry name" value="T_Tr_GTP-bd_dom"/>
</dbReference>
<comment type="subcellular location">
    <subcellularLocation>
        <location evidence="7">Cell membrane</location>
        <topology evidence="7">Peripheral membrane protein</topology>
        <orientation evidence="7">Cytoplasmic side</orientation>
    </subcellularLocation>
</comment>
<dbReference type="InterPro" id="IPR031157">
    <property type="entry name" value="G_TR_CS"/>
</dbReference>
<dbReference type="Gene3D" id="3.30.70.240">
    <property type="match status" value="1"/>
</dbReference>
<dbReference type="PROSITE" id="PS51722">
    <property type="entry name" value="G_TR_2"/>
    <property type="match status" value="1"/>
</dbReference>
<evidence type="ECO:0000256" key="7">
    <source>
        <dbReference type="HAMAP-Rule" id="MF_00071"/>
    </source>
</evidence>
<dbReference type="Gene3D" id="2.40.30.10">
    <property type="entry name" value="Translation factors"/>
    <property type="match status" value="1"/>
</dbReference>
<evidence type="ECO:0000256" key="6">
    <source>
        <dbReference type="ARBA" id="ARBA00023136"/>
    </source>
</evidence>
<comment type="function">
    <text evidence="7">Required for accurate and efficient protein synthesis under certain stress conditions. May act as a fidelity factor of the translation reaction, by catalyzing a one-codon backward translocation of tRNAs on improperly translocated ribosomes. Back-translocation proceeds from a post-translocation (POST) complex to a pre-translocation (PRE) complex, thus giving elongation factor G a second chance to translocate the tRNAs correctly. Binds to ribosomes in a GTP-dependent manner.</text>
</comment>
<name>A0ABR7ISN0_9CLOT</name>
<evidence type="ECO:0000259" key="8">
    <source>
        <dbReference type="PROSITE" id="PS51722"/>
    </source>
</evidence>
<keyword evidence="2 7" id="KW-0547">Nucleotide-binding</keyword>
<dbReference type="CDD" id="cd01890">
    <property type="entry name" value="LepA"/>
    <property type="match status" value="1"/>
</dbReference>
<dbReference type="InterPro" id="IPR027417">
    <property type="entry name" value="P-loop_NTPase"/>
</dbReference>
<feature type="binding site" evidence="7">
    <location>
        <begin position="18"/>
        <end position="23"/>
    </location>
    <ligand>
        <name>GTP</name>
        <dbReference type="ChEBI" id="CHEBI:37565"/>
    </ligand>
</feature>
<feature type="domain" description="Tr-type G" evidence="8">
    <location>
        <begin position="6"/>
        <end position="188"/>
    </location>
</feature>
<keyword evidence="10" id="KW-1185">Reference proteome</keyword>
<dbReference type="SUPFAM" id="SSF52540">
    <property type="entry name" value="P-loop containing nucleoside triphosphate hydrolases"/>
    <property type="match status" value="1"/>
</dbReference>
<comment type="caution">
    <text evidence="9">The sequence shown here is derived from an EMBL/GenBank/DDBJ whole genome shotgun (WGS) entry which is preliminary data.</text>
</comment>
<comment type="similarity">
    <text evidence="1 7">Belongs to the TRAFAC class translation factor GTPase superfamily. Classic translation factor GTPase family. LepA subfamily.</text>
</comment>
<dbReference type="GO" id="GO:0016787">
    <property type="term" value="F:hydrolase activity"/>
    <property type="evidence" value="ECO:0007669"/>
    <property type="project" value="UniProtKB-KW"/>
</dbReference>
<dbReference type="Gene3D" id="3.30.70.2570">
    <property type="entry name" value="Elongation factor 4, C-terminal domain"/>
    <property type="match status" value="1"/>
</dbReference>
<feature type="binding site" evidence="7">
    <location>
        <begin position="135"/>
        <end position="138"/>
    </location>
    <ligand>
        <name>GTP</name>
        <dbReference type="ChEBI" id="CHEBI:37565"/>
    </ligand>
</feature>
<evidence type="ECO:0000256" key="5">
    <source>
        <dbReference type="ARBA" id="ARBA00023134"/>
    </source>
</evidence>
<dbReference type="Pfam" id="PF03144">
    <property type="entry name" value="GTP_EFTU_D2"/>
    <property type="match status" value="1"/>
</dbReference>
<dbReference type="Pfam" id="PF00679">
    <property type="entry name" value="EFG_C"/>
    <property type="match status" value="1"/>
</dbReference>
<proteinExistence type="inferred from homology"/>
<dbReference type="EC" id="3.6.5.n1" evidence="7"/>
<keyword evidence="3 7" id="KW-0378">Hydrolase</keyword>
<dbReference type="GO" id="GO:0003746">
    <property type="term" value="F:translation elongation factor activity"/>
    <property type="evidence" value="ECO:0007669"/>
    <property type="project" value="UniProtKB-KW"/>
</dbReference>
<dbReference type="PRINTS" id="PR00315">
    <property type="entry name" value="ELONGATNFCT"/>
</dbReference>
<dbReference type="InterPro" id="IPR035647">
    <property type="entry name" value="EFG_III/V"/>
</dbReference>
<dbReference type="NCBIfam" id="TIGR00231">
    <property type="entry name" value="small_GTP"/>
    <property type="match status" value="1"/>
</dbReference>
<keyword evidence="9" id="KW-0251">Elongation factor</keyword>
<dbReference type="InterPro" id="IPR038363">
    <property type="entry name" value="LepA_C_sf"/>
</dbReference>
<keyword evidence="4 7" id="KW-0648">Protein biosynthesis</keyword>
<dbReference type="PANTHER" id="PTHR43512">
    <property type="entry name" value="TRANSLATION FACTOR GUF1-RELATED"/>
    <property type="match status" value="1"/>
</dbReference>
<dbReference type="InterPro" id="IPR005225">
    <property type="entry name" value="Small_GTP-bd"/>
</dbReference>
<dbReference type="Proteomes" id="UP000649151">
    <property type="component" value="Unassembled WGS sequence"/>
</dbReference>